<accession>A0A2P5BIG0</accession>
<evidence type="ECO:0000313" key="1">
    <source>
        <dbReference type="EMBL" id="PON48594.1"/>
    </source>
</evidence>
<gene>
    <name evidence="1" type="ORF">TorRG33x02_319720</name>
</gene>
<protein>
    <submittedName>
        <fullName evidence="1">Uncharacterized protein</fullName>
    </submittedName>
</protein>
<dbReference type="InParanoid" id="A0A2P5BIG0"/>
<sequence length="75" mass="8540">MTLIGTRKKKCAFCFNIPHFYAAIGQHFLKYSSGRVHRWFIYYAPFAPGAMLGVERHATLEFLHEGPCSTYLGAL</sequence>
<name>A0A2P5BIG0_TREOI</name>
<dbReference type="Proteomes" id="UP000237000">
    <property type="component" value="Unassembled WGS sequence"/>
</dbReference>
<comment type="caution">
    <text evidence="1">The sequence shown here is derived from an EMBL/GenBank/DDBJ whole genome shotgun (WGS) entry which is preliminary data.</text>
</comment>
<dbReference type="AlphaFoldDB" id="A0A2P5BIG0"/>
<keyword evidence="2" id="KW-1185">Reference proteome</keyword>
<proteinExistence type="predicted"/>
<evidence type="ECO:0000313" key="2">
    <source>
        <dbReference type="Proteomes" id="UP000237000"/>
    </source>
</evidence>
<reference evidence="2" key="1">
    <citation type="submission" date="2016-06" db="EMBL/GenBank/DDBJ databases">
        <title>Parallel loss of symbiosis genes in relatives of nitrogen-fixing non-legume Parasponia.</title>
        <authorList>
            <person name="Van Velzen R."/>
            <person name="Holmer R."/>
            <person name="Bu F."/>
            <person name="Rutten L."/>
            <person name="Van Zeijl A."/>
            <person name="Liu W."/>
            <person name="Santuari L."/>
            <person name="Cao Q."/>
            <person name="Sharma T."/>
            <person name="Shen D."/>
            <person name="Roswanjaya Y."/>
            <person name="Wardhani T."/>
            <person name="Kalhor M.S."/>
            <person name="Jansen J."/>
            <person name="Van den Hoogen J."/>
            <person name="Gungor B."/>
            <person name="Hartog M."/>
            <person name="Hontelez J."/>
            <person name="Verver J."/>
            <person name="Yang W.-C."/>
            <person name="Schijlen E."/>
            <person name="Repin R."/>
            <person name="Schilthuizen M."/>
            <person name="Schranz E."/>
            <person name="Heidstra R."/>
            <person name="Miyata K."/>
            <person name="Fedorova E."/>
            <person name="Kohlen W."/>
            <person name="Bisseling T."/>
            <person name="Smit S."/>
            <person name="Geurts R."/>
        </authorList>
    </citation>
    <scope>NUCLEOTIDE SEQUENCE [LARGE SCALE GENOMIC DNA]</scope>
    <source>
        <strain evidence="2">cv. RG33-2</strain>
    </source>
</reference>
<organism evidence="1 2">
    <name type="scientific">Trema orientale</name>
    <name type="common">Charcoal tree</name>
    <name type="synonym">Celtis orientalis</name>
    <dbReference type="NCBI Taxonomy" id="63057"/>
    <lineage>
        <taxon>Eukaryota</taxon>
        <taxon>Viridiplantae</taxon>
        <taxon>Streptophyta</taxon>
        <taxon>Embryophyta</taxon>
        <taxon>Tracheophyta</taxon>
        <taxon>Spermatophyta</taxon>
        <taxon>Magnoliopsida</taxon>
        <taxon>eudicotyledons</taxon>
        <taxon>Gunneridae</taxon>
        <taxon>Pentapetalae</taxon>
        <taxon>rosids</taxon>
        <taxon>fabids</taxon>
        <taxon>Rosales</taxon>
        <taxon>Cannabaceae</taxon>
        <taxon>Trema</taxon>
    </lineage>
</organism>
<dbReference type="EMBL" id="JXTC01000514">
    <property type="protein sequence ID" value="PON48594.1"/>
    <property type="molecule type" value="Genomic_DNA"/>
</dbReference>